<dbReference type="PANTHER" id="PTHR38471:SF2">
    <property type="entry name" value="FOUR HELIX BUNDLE PROTEIN"/>
    <property type="match status" value="1"/>
</dbReference>
<dbReference type="PANTHER" id="PTHR38471">
    <property type="entry name" value="FOUR HELIX BUNDLE PROTEIN"/>
    <property type="match status" value="1"/>
</dbReference>
<gene>
    <name evidence="1" type="ORF">I5M32_12965</name>
</gene>
<dbReference type="Pfam" id="PF05635">
    <property type="entry name" value="23S_rRNA_IVP"/>
    <property type="match status" value="1"/>
</dbReference>
<reference evidence="1 2" key="1">
    <citation type="submission" date="2020-12" db="EMBL/GenBank/DDBJ databases">
        <title>Bacterial novel species Pedobacter sp. SD-b isolated from soil.</title>
        <authorList>
            <person name="Jung H.-Y."/>
        </authorList>
    </citation>
    <scope>NUCLEOTIDE SEQUENCE [LARGE SCALE GENOMIC DNA]</scope>
    <source>
        <strain evidence="1 2">SD-b</strain>
    </source>
</reference>
<dbReference type="EMBL" id="JAEHFY010000018">
    <property type="protein sequence ID" value="MBK0383872.1"/>
    <property type="molecule type" value="Genomic_DNA"/>
</dbReference>
<dbReference type="RefSeq" id="WP_200587072.1">
    <property type="nucleotide sequence ID" value="NZ_JAEHFY010000018.1"/>
</dbReference>
<evidence type="ECO:0000313" key="1">
    <source>
        <dbReference type="EMBL" id="MBK0383872.1"/>
    </source>
</evidence>
<dbReference type="Gene3D" id="1.20.1440.60">
    <property type="entry name" value="23S rRNA-intervening sequence"/>
    <property type="match status" value="1"/>
</dbReference>
<dbReference type="NCBIfam" id="TIGR02436">
    <property type="entry name" value="four helix bundle protein"/>
    <property type="match status" value="1"/>
</dbReference>
<organism evidence="1 2">
    <name type="scientific">Pedobacter segetis</name>
    <dbReference type="NCBI Taxonomy" id="2793069"/>
    <lineage>
        <taxon>Bacteria</taxon>
        <taxon>Pseudomonadati</taxon>
        <taxon>Bacteroidota</taxon>
        <taxon>Sphingobacteriia</taxon>
        <taxon>Sphingobacteriales</taxon>
        <taxon>Sphingobacteriaceae</taxon>
        <taxon>Pedobacter</taxon>
    </lineage>
</organism>
<accession>A0ABS1BLV2</accession>
<keyword evidence="2" id="KW-1185">Reference proteome</keyword>
<dbReference type="SUPFAM" id="SSF158446">
    <property type="entry name" value="IVS-encoded protein-like"/>
    <property type="match status" value="1"/>
</dbReference>
<protein>
    <submittedName>
        <fullName evidence="1">Four helix bundle protein</fullName>
    </submittedName>
</protein>
<dbReference type="InterPro" id="IPR012657">
    <property type="entry name" value="23S_rRNA-intervening_sequence"/>
</dbReference>
<comment type="caution">
    <text evidence="1">The sequence shown here is derived from an EMBL/GenBank/DDBJ whole genome shotgun (WGS) entry which is preliminary data.</text>
</comment>
<name>A0ABS1BLV2_9SPHI</name>
<dbReference type="InterPro" id="IPR036583">
    <property type="entry name" value="23S_rRNA_IVS_sf"/>
</dbReference>
<sequence>MAFNFESLRIWHDVMDLNDKILKVTKNYFPKDEMFILTSQIKKAADSIVLNIAEGCTGQTNPVFKNFLSYSLRSGIEVISFILLTRRRDYITAKIFRELYDDIEMLSKKITALRKTL</sequence>
<proteinExistence type="predicted"/>
<dbReference type="CDD" id="cd16377">
    <property type="entry name" value="23S_rRNA_IVP_like"/>
    <property type="match status" value="1"/>
</dbReference>
<evidence type="ECO:0000313" key="2">
    <source>
        <dbReference type="Proteomes" id="UP000660024"/>
    </source>
</evidence>
<dbReference type="Proteomes" id="UP000660024">
    <property type="component" value="Unassembled WGS sequence"/>
</dbReference>